<reference evidence="3 4" key="1">
    <citation type="submission" date="2019-12" db="EMBL/GenBank/DDBJ databases">
        <title>Novel species isolated from a subtropical stream in China.</title>
        <authorList>
            <person name="Lu H."/>
        </authorList>
    </citation>
    <scope>NUCLEOTIDE SEQUENCE [LARGE SCALE GENOMIC DNA]</scope>
    <source>
        <strain evidence="3 4">FT94W</strain>
    </source>
</reference>
<name>A0ABW9V934_9BURK</name>
<evidence type="ECO:0000313" key="3">
    <source>
        <dbReference type="EMBL" id="MYM36164.1"/>
    </source>
</evidence>
<gene>
    <name evidence="3" type="ORF">GTP38_17675</name>
</gene>
<comment type="caution">
    <text evidence="3">The sequence shown here is derived from an EMBL/GenBank/DDBJ whole genome shotgun (WGS) entry which is preliminary data.</text>
</comment>
<sequence>MIVLVLTRYSRMGASSRLRLLQYIDTWCGSNTVFRVEPLLGDAYLKRIYKGKRASRISLLRAYGKRLQLLLSAGKFDLVWIEKELFPNLPAWAEICLAHFKIPYVVDYDDAIFHNYDISPNPLKRLLKNKIKAVMNRAALVTVGNSYLARHAIDAGARLVEMVPTVIDLNRYPSPSSPTAGAPLVVGWIGSPSTVKFLAPLLPVMARVADTVPIEFVIIGANVDTATYPFARSVVWQEATEVAEVSKFDIGVMPLPDTAWERGKCAYKLIQYMACGKAVIGSPVGMNIDVIEDGSNGFLASTDDAWYEALMRLLTNQTLRNAMGCRGRQMVEQKYCLEVTGPKLLGSLRTVASNGKGIECAV</sequence>
<dbReference type="EMBL" id="WWCO01000012">
    <property type="protein sequence ID" value="MYM36164.1"/>
    <property type="molecule type" value="Genomic_DNA"/>
</dbReference>
<evidence type="ECO:0000256" key="1">
    <source>
        <dbReference type="ARBA" id="ARBA00022676"/>
    </source>
</evidence>
<accession>A0ABW9V934</accession>
<dbReference type="PANTHER" id="PTHR12526:SF510">
    <property type="entry name" value="D-INOSITOL 3-PHOSPHATE GLYCOSYLTRANSFERASE"/>
    <property type="match status" value="1"/>
</dbReference>
<dbReference type="Proteomes" id="UP000449678">
    <property type="component" value="Unassembled WGS sequence"/>
</dbReference>
<proteinExistence type="predicted"/>
<dbReference type="PANTHER" id="PTHR12526">
    <property type="entry name" value="GLYCOSYLTRANSFERASE"/>
    <property type="match status" value="1"/>
</dbReference>
<dbReference type="Gene3D" id="3.40.50.2000">
    <property type="entry name" value="Glycogen Phosphorylase B"/>
    <property type="match status" value="2"/>
</dbReference>
<keyword evidence="1" id="KW-0328">Glycosyltransferase</keyword>
<keyword evidence="2" id="KW-0808">Transferase</keyword>
<dbReference type="Pfam" id="PF13692">
    <property type="entry name" value="Glyco_trans_1_4"/>
    <property type="match status" value="1"/>
</dbReference>
<organism evidence="3 4">
    <name type="scientific">Duganella lactea</name>
    <dbReference type="NCBI Taxonomy" id="2692173"/>
    <lineage>
        <taxon>Bacteria</taxon>
        <taxon>Pseudomonadati</taxon>
        <taxon>Pseudomonadota</taxon>
        <taxon>Betaproteobacteria</taxon>
        <taxon>Burkholderiales</taxon>
        <taxon>Oxalobacteraceae</taxon>
        <taxon>Telluria group</taxon>
        <taxon>Duganella</taxon>
    </lineage>
</organism>
<dbReference type="CDD" id="cd03801">
    <property type="entry name" value="GT4_PimA-like"/>
    <property type="match status" value="1"/>
</dbReference>
<dbReference type="SUPFAM" id="SSF53756">
    <property type="entry name" value="UDP-Glycosyltransferase/glycogen phosphorylase"/>
    <property type="match status" value="1"/>
</dbReference>
<protein>
    <submittedName>
        <fullName evidence="3">Glycosyltransferase</fullName>
    </submittedName>
</protein>
<evidence type="ECO:0000313" key="4">
    <source>
        <dbReference type="Proteomes" id="UP000449678"/>
    </source>
</evidence>
<evidence type="ECO:0000256" key="2">
    <source>
        <dbReference type="ARBA" id="ARBA00022679"/>
    </source>
</evidence>
<keyword evidence="4" id="KW-1185">Reference proteome</keyword>